<evidence type="ECO:0000259" key="1">
    <source>
        <dbReference type="Pfam" id="PF00557"/>
    </source>
</evidence>
<evidence type="ECO:0000259" key="2">
    <source>
        <dbReference type="Pfam" id="PF01321"/>
    </source>
</evidence>
<proteinExistence type="predicted"/>
<sequence>MATMSSAIPVTGVPFPRSEYERRHLNLLEAVVSSGLDALVVTAHGHLRYLSGYDGSGGYFAPFPLIIVPGRSPTFVVRQYDEQAVRSYSCIDEIITYTYQQDFAKVSADVLRRYGLQSKRIGFELGCWNLALADVNALQAQLPDLKVVDATRLVSSVAAVKGDLELKCMRDAMRMTDLAVQTFQRSLREGVTELEMAGTIAAAVRAEAGNRNGEIGLSPGTTILFGERTKLPHGPPTQHPISKNEPAFLEVGASKHGYTVGMVRCAVLGQHPETESLHTLAEEVLDALIAAVRPGTSAEAVDAAGRAVLDRSGRRGVFRQRTGYQTGIHWTERGDLSLEPGAEDILKSGMTLHMPNILCSENGYLFGSGAHVLVTEGGAELLSQTPPRLYRA</sequence>
<dbReference type="RefSeq" id="WP_378976668.1">
    <property type="nucleotide sequence ID" value="NZ_JBHRVD010000001.1"/>
</dbReference>
<dbReference type="SUPFAM" id="SSF53092">
    <property type="entry name" value="Creatinase/prolidase N-terminal domain"/>
    <property type="match status" value="1"/>
</dbReference>
<feature type="domain" description="Peptidase M24" evidence="1">
    <location>
        <begin position="167"/>
        <end position="356"/>
    </location>
</feature>
<reference evidence="4" key="1">
    <citation type="journal article" date="2019" name="Int. J. Syst. Evol. Microbiol.">
        <title>The Global Catalogue of Microorganisms (GCM) 10K type strain sequencing project: providing services to taxonomists for standard genome sequencing and annotation.</title>
        <authorList>
            <consortium name="The Broad Institute Genomics Platform"/>
            <consortium name="The Broad Institute Genome Sequencing Center for Infectious Disease"/>
            <person name="Wu L."/>
            <person name="Ma J."/>
        </authorList>
    </citation>
    <scope>NUCLEOTIDE SEQUENCE [LARGE SCALE GENOMIC DNA]</scope>
    <source>
        <strain evidence="4">ICMP 19515</strain>
    </source>
</reference>
<dbReference type="Pfam" id="PF00557">
    <property type="entry name" value="Peptidase_M24"/>
    <property type="match status" value="1"/>
</dbReference>
<organism evidence="3 4">
    <name type="scientific">Mesorhizobium cantuariense</name>
    <dbReference type="NCBI Taxonomy" id="1300275"/>
    <lineage>
        <taxon>Bacteria</taxon>
        <taxon>Pseudomonadati</taxon>
        <taxon>Pseudomonadota</taxon>
        <taxon>Alphaproteobacteria</taxon>
        <taxon>Hyphomicrobiales</taxon>
        <taxon>Phyllobacteriaceae</taxon>
        <taxon>Mesorhizobium</taxon>
    </lineage>
</organism>
<name>A0ABV7MHQ0_9HYPH</name>
<dbReference type="CDD" id="cd01066">
    <property type="entry name" value="APP_MetAP"/>
    <property type="match status" value="1"/>
</dbReference>
<dbReference type="SUPFAM" id="SSF55920">
    <property type="entry name" value="Creatinase/aminopeptidase"/>
    <property type="match status" value="1"/>
</dbReference>
<dbReference type="Gene3D" id="3.90.230.10">
    <property type="entry name" value="Creatinase/methionine aminopeptidase superfamily"/>
    <property type="match status" value="1"/>
</dbReference>
<comment type="caution">
    <text evidence="3">The sequence shown here is derived from an EMBL/GenBank/DDBJ whole genome shotgun (WGS) entry which is preliminary data.</text>
</comment>
<dbReference type="Proteomes" id="UP001595648">
    <property type="component" value="Unassembled WGS sequence"/>
</dbReference>
<feature type="domain" description="Creatinase N-terminal" evidence="2">
    <location>
        <begin position="23"/>
        <end position="156"/>
    </location>
</feature>
<protein>
    <submittedName>
        <fullName evidence="3">M24 family metallopeptidase</fullName>
    </submittedName>
</protein>
<dbReference type="InterPro" id="IPR029149">
    <property type="entry name" value="Creatin/AminoP/Spt16_N"/>
</dbReference>
<dbReference type="Pfam" id="PF01321">
    <property type="entry name" value="Creatinase_N"/>
    <property type="match status" value="1"/>
</dbReference>
<dbReference type="InterPro" id="IPR000587">
    <property type="entry name" value="Creatinase_N"/>
</dbReference>
<dbReference type="PANTHER" id="PTHR46112:SF2">
    <property type="entry name" value="XAA-PRO AMINOPEPTIDASE P-RELATED"/>
    <property type="match status" value="1"/>
</dbReference>
<dbReference type="Gene3D" id="3.40.350.10">
    <property type="entry name" value="Creatinase/prolidase N-terminal domain"/>
    <property type="match status" value="1"/>
</dbReference>
<gene>
    <name evidence="3" type="ORF">ACFOJ9_01770</name>
</gene>
<dbReference type="PANTHER" id="PTHR46112">
    <property type="entry name" value="AMINOPEPTIDASE"/>
    <property type="match status" value="1"/>
</dbReference>
<dbReference type="InterPro" id="IPR036005">
    <property type="entry name" value="Creatinase/aminopeptidase-like"/>
</dbReference>
<evidence type="ECO:0000313" key="3">
    <source>
        <dbReference type="EMBL" id="MFC3320582.1"/>
    </source>
</evidence>
<evidence type="ECO:0000313" key="4">
    <source>
        <dbReference type="Proteomes" id="UP001595648"/>
    </source>
</evidence>
<dbReference type="EMBL" id="JBHRVD010000001">
    <property type="protein sequence ID" value="MFC3320582.1"/>
    <property type="molecule type" value="Genomic_DNA"/>
</dbReference>
<keyword evidence="4" id="KW-1185">Reference proteome</keyword>
<dbReference type="InterPro" id="IPR050659">
    <property type="entry name" value="Peptidase_M24B"/>
</dbReference>
<dbReference type="InterPro" id="IPR000994">
    <property type="entry name" value="Pept_M24"/>
</dbReference>
<accession>A0ABV7MHQ0</accession>